<protein>
    <submittedName>
        <fullName evidence="1">Uncharacterized protein</fullName>
    </submittedName>
</protein>
<gene>
    <name evidence="1" type="ORF">R1sor_001276</name>
</gene>
<dbReference type="Proteomes" id="UP001633002">
    <property type="component" value="Unassembled WGS sequence"/>
</dbReference>
<organism evidence="1 2">
    <name type="scientific">Riccia sorocarpa</name>
    <dbReference type="NCBI Taxonomy" id="122646"/>
    <lineage>
        <taxon>Eukaryota</taxon>
        <taxon>Viridiplantae</taxon>
        <taxon>Streptophyta</taxon>
        <taxon>Embryophyta</taxon>
        <taxon>Marchantiophyta</taxon>
        <taxon>Marchantiopsida</taxon>
        <taxon>Marchantiidae</taxon>
        <taxon>Marchantiales</taxon>
        <taxon>Ricciaceae</taxon>
        <taxon>Riccia</taxon>
    </lineage>
</organism>
<accession>A0ABD3H1H5</accession>
<sequence>MDNSFPATQVDANYLWAVLDEAGVLRPPIRQDGVVAIETDLSVELAHFGEQKNAQIELHRDFTVTNRKKYHVVTTALRNERGLPVWAHRLWNARSIPPHTGFGTLLEGPDGYYRAGIEVGVCLMTSEVGPGLHYRLQAIREGVAAGDLPALPRLLKLLESVSEAVIDIGNEVRSIKSVVSVLQQDIGELRAASDLGAKAESLTVLQKEQLPELSQALV</sequence>
<keyword evidence="2" id="KW-1185">Reference proteome</keyword>
<reference evidence="1 2" key="1">
    <citation type="submission" date="2024-09" db="EMBL/GenBank/DDBJ databases">
        <title>Chromosome-scale assembly of Riccia sorocarpa.</title>
        <authorList>
            <person name="Paukszto L."/>
        </authorList>
    </citation>
    <scope>NUCLEOTIDE SEQUENCE [LARGE SCALE GENOMIC DNA]</scope>
    <source>
        <strain evidence="1">LP-2024</strain>
        <tissue evidence="1">Aerial parts of the thallus</tissue>
    </source>
</reference>
<dbReference type="EMBL" id="JBJQOH010000006">
    <property type="protein sequence ID" value="KAL3683254.1"/>
    <property type="molecule type" value="Genomic_DNA"/>
</dbReference>
<evidence type="ECO:0000313" key="1">
    <source>
        <dbReference type="EMBL" id="KAL3683254.1"/>
    </source>
</evidence>
<comment type="caution">
    <text evidence="1">The sequence shown here is derived from an EMBL/GenBank/DDBJ whole genome shotgun (WGS) entry which is preliminary data.</text>
</comment>
<evidence type="ECO:0000313" key="2">
    <source>
        <dbReference type="Proteomes" id="UP001633002"/>
    </source>
</evidence>
<name>A0ABD3H1H5_9MARC</name>
<proteinExistence type="predicted"/>
<dbReference type="AlphaFoldDB" id="A0ABD3H1H5"/>